<evidence type="ECO:0000313" key="2">
    <source>
        <dbReference type="EMBL" id="RXQ96832.1"/>
    </source>
</evidence>
<organism evidence="2 3">
    <name type="scientific">Ancylomarina salipaludis</name>
    <dbReference type="NCBI Taxonomy" id="2501299"/>
    <lineage>
        <taxon>Bacteria</taxon>
        <taxon>Pseudomonadati</taxon>
        <taxon>Bacteroidota</taxon>
        <taxon>Bacteroidia</taxon>
        <taxon>Marinilabiliales</taxon>
        <taxon>Marinifilaceae</taxon>
        <taxon>Ancylomarina</taxon>
    </lineage>
</organism>
<dbReference type="EMBL" id="SAXA01000002">
    <property type="protein sequence ID" value="RXQ96832.1"/>
    <property type="molecule type" value="Genomic_DNA"/>
</dbReference>
<proteinExistence type="predicted"/>
<feature type="chain" id="PRO_5020810720" description="Lipoprotein" evidence="1">
    <location>
        <begin position="23"/>
        <end position="125"/>
    </location>
</feature>
<feature type="signal peptide" evidence="1">
    <location>
        <begin position="1"/>
        <end position="22"/>
    </location>
</feature>
<comment type="caution">
    <text evidence="2">The sequence shown here is derived from an EMBL/GenBank/DDBJ whole genome shotgun (WGS) entry which is preliminary data.</text>
</comment>
<dbReference type="Proteomes" id="UP000289703">
    <property type="component" value="Unassembled WGS sequence"/>
</dbReference>
<evidence type="ECO:0000313" key="3">
    <source>
        <dbReference type="Proteomes" id="UP000289703"/>
    </source>
</evidence>
<keyword evidence="3" id="KW-1185">Reference proteome</keyword>
<dbReference type="AlphaFoldDB" id="A0A4Q1JPQ6"/>
<evidence type="ECO:0000256" key="1">
    <source>
        <dbReference type="SAM" id="SignalP"/>
    </source>
</evidence>
<name>A0A4Q1JPQ6_9BACT</name>
<dbReference type="OrthoDB" id="1121151at2"/>
<dbReference type="PROSITE" id="PS51257">
    <property type="entry name" value="PROKAR_LIPOPROTEIN"/>
    <property type="match status" value="1"/>
</dbReference>
<keyword evidence="1" id="KW-0732">Signal</keyword>
<sequence length="125" mass="14466">MKSLFKILAVLFVTVIVTSSCASKTDSELIIGKWQNSGSSDVKIVVEFTNDMQWLFYKNENLLEKGLFELKEGHIILKHPQEEHGHENCNHEHKQPEDNSMDYVFESQTVLKMGHAHKMSTYKRL</sequence>
<accession>A0A4Q1JPQ6</accession>
<dbReference type="RefSeq" id="WP_129253230.1">
    <property type="nucleotide sequence ID" value="NZ_SAXA01000002.1"/>
</dbReference>
<reference evidence="2 3" key="1">
    <citation type="submission" date="2019-01" db="EMBL/GenBank/DDBJ databases">
        <title>Ancylomarina salipaludis sp. nov., isolated from a salt marsh.</title>
        <authorList>
            <person name="Yoon J.-H."/>
        </authorList>
    </citation>
    <scope>NUCLEOTIDE SEQUENCE [LARGE SCALE GENOMIC DNA]</scope>
    <source>
        <strain evidence="2 3">SHSM-M15</strain>
    </source>
</reference>
<gene>
    <name evidence="2" type="ORF">EO244_04165</name>
</gene>
<protein>
    <recommendedName>
        <fullName evidence="4">Lipoprotein</fullName>
    </recommendedName>
</protein>
<evidence type="ECO:0008006" key="4">
    <source>
        <dbReference type="Google" id="ProtNLM"/>
    </source>
</evidence>